<dbReference type="InterPro" id="IPR011989">
    <property type="entry name" value="ARM-like"/>
</dbReference>
<evidence type="ECO:0000256" key="16">
    <source>
        <dbReference type="ARBA" id="ARBA00047092"/>
    </source>
</evidence>
<dbReference type="PANTHER" id="PTHR16023">
    <property type="entry name" value="TAX1 BINDING PROTEIN-RELATED"/>
    <property type="match status" value="1"/>
</dbReference>
<evidence type="ECO:0000256" key="2">
    <source>
        <dbReference type="ARBA" id="ARBA00004653"/>
    </source>
</evidence>
<proteinExistence type="inferred from homology"/>
<comment type="similarity">
    <text evidence="4">Belongs to the VAC14 family.</text>
</comment>
<evidence type="ECO:0000256" key="10">
    <source>
        <dbReference type="ARBA" id="ARBA00022692"/>
    </source>
</evidence>
<dbReference type="SUPFAM" id="SSF48371">
    <property type="entry name" value="ARM repeat"/>
    <property type="match status" value="1"/>
</dbReference>
<dbReference type="InterPro" id="IPR016024">
    <property type="entry name" value="ARM-type_fold"/>
</dbReference>
<evidence type="ECO:0000256" key="13">
    <source>
        <dbReference type="ARBA" id="ARBA00023034"/>
    </source>
</evidence>
<evidence type="ECO:0000256" key="3">
    <source>
        <dbReference type="ARBA" id="ARBA00007809"/>
    </source>
</evidence>
<feature type="domain" description="Vacuolar protein 14 C-terminal Fig4-binding" evidence="19">
    <location>
        <begin position="524"/>
        <end position="647"/>
    </location>
</feature>
<organism evidence="20 21">
    <name type="scientific">Globodera rostochiensis</name>
    <name type="common">Golden nematode worm</name>
    <name type="synonym">Heterodera rostochiensis</name>
    <dbReference type="NCBI Taxonomy" id="31243"/>
    <lineage>
        <taxon>Eukaryota</taxon>
        <taxon>Metazoa</taxon>
        <taxon>Ecdysozoa</taxon>
        <taxon>Nematoda</taxon>
        <taxon>Chromadorea</taxon>
        <taxon>Rhabditida</taxon>
        <taxon>Tylenchina</taxon>
        <taxon>Tylenchomorpha</taxon>
        <taxon>Tylenchoidea</taxon>
        <taxon>Heteroderidae</taxon>
        <taxon>Heteroderinae</taxon>
        <taxon>Globodera</taxon>
    </lineage>
</organism>
<accession>A0A914GYM9</accession>
<evidence type="ECO:0000256" key="14">
    <source>
        <dbReference type="ARBA" id="ARBA00023136"/>
    </source>
</evidence>
<keyword evidence="14 18" id="KW-0472">Membrane</keyword>
<evidence type="ECO:0000256" key="5">
    <source>
        <dbReference type="ARBA" id="ARBA00013840"/>
    </source>
</evidence>
<dbReference type="GO" id="GO:0005886">
    <property type="term" value="C:plasma membrane"/>
    <property type="evidence" value="ECO:0007669"/>
    <property type="project" value="UniProtKB-SubCell"/>
</dbReference>
<evidence type="ECO:0000259" key="19">
    <source>
        <dbReference type="Pfam" id="PF11916"/>
    </source>
</evidence>
<evidence type="ECO:0000256" key="18">
    <source>
        <dbReference type="SAM" id="Phobius"/>
    </source>
</evidence>
<dbReference type="WBParaSite" id="Gr19_v10_g12345.t4">
    <property type="protein sequence ID" value="Gr19_v10_g12345.t4"/>
    <property type="gene ID" value="Gr19_v10_g12345"/>
</dbReference>
<evidence type="ECO:0000256" key="17">
    <source>
        <dbReference type="ARBA" id="ARBA00055578"/>
    </source>
</evidence>
<dbReference type="InterPro" id="IPR021841">
    <property type="entry name" value="VAC14_Fig4p-bd"/>
</dbReference>
<keyword evidence="11" id="KW-0677">Repeat</keyword>
<protein>
    <recommendedName>
        <fullName evidence="5">Protein VAC14 homolog</fullName>
    </recommendedName>
    <alternativeName>
        <fullName evidence="6">Sugar transporter SWEET1</fullName>
    </alternativeName>
</protein>
<evidence type="ECO:0000256" key="9">
    <source>
        <dbReference type="ARBA" id="ARBA00022597"/>
    </source>
</evidence>
<evidence type="ECO:0000256" key="12">
    <source>
        <dbReference type="ARBA" id="ARBA00022989"/>
    </source>
</evidence>
<keyword evidence="13" id="KW-0333">Golgi apparatus</keyword>
<feature type="transmembrane region" description="Helical" evidence="18">
    <location>
        <begin position="821"/>
        <end position="841"/>
    </location>
</feature>
<name>A0A914GYM9_GLORO</name>
<feature type="transmembrane region" description="Helical" evidence="18">
    <location>
        <begin position="703"/>
        <end position="723"/>
    </location>
</feature>
<evidence type="ECO:0000256" key="4">
    <source>
        <dbReference type="ARBA" id="ARBA00010225"/>
    </source>
</evidence>
<dbReference type="InterPro" id="IPR004316">
    <property type="entry name" value="SWEET_rpt"/>
</dbReference>
<feature type="transmembrane region" description="Helical" evidence="18">
    <location>
        <begin position="793"/>
        <end position="809"/>
    </location>
</feature>
<dbReference type="FunFam" id="1.20.1280.290:FF:000010">
    <property type="entry name" value="Sugar transporter SWEET"/>
    <property type="match status" value="1"/>
</dbReference>
<keyword evidence="20" id="KW-1185">Reference proteome</keyword>
<evidence type="ECO:0000256" key="1">
    <source>
        <dbReference type="ARBA" id="ARBA00004651"/>
    </source>
</evidence>
<dbReference type="Pfam" id="PF03083">
    <property type="entry name" value="MtN3_slv"/>
    <property type="match status" value="2"/>
</dbReference>
<sequence>MSDNQHHAPLSQAIVRTLTDKLYEKRKAAALEIEKQARDYVRNDNMVDLERLIKVLEQLATAPNGNTRKGGLIGLAATAIGLGNKFAIPYAQRLLEPVFACFSDADSRVRYFACEALYNIVKIVKMAALEHFEQLFDILWKLSSDPDQNVRNGSELLDRLVKEIVVSKHGFDLEALILLIRERIYSVNSSNRRFIISWLYTTLTVPEFSIGQYFPEVIDGVFKALEDPSPAVREATITVLTEMLHKLEPKEGIPPVDICSIVNVLVVQANSQTDTTRELSVQWMDQITVYYGDRILPQLSSFLLSILPHLESGEQGQIARSDQLNQRLTELLKFDSPIPVEPTVEVLLAHLRHERMETRMATLNWIRHLHSIQSNNMFRYMDRFFPILLELLSDPADDVLMLDIMLITEICGQPKQQQQLDIRSLRLGEELNQELKSVSPYLVKFSVALLKMFKDDDKLIDERGIHIVRSACCLSRPMYSEYGTSGATIAVDNDVSVNEHQRSFSRSPICGKNGSNTKPNPDDHQLFPLRQRLRCPEQNDCAELFQNMYKCWSHQPICLLSLYLLSQNYQHALELIPRLSEIDITFELLTEVDRVVQLIESPILAYVRMDLLHPDHQKPLSALLSALLMLLPQSDAFAVLQKRLQAVPHLAVLDGMKKTGRPPPSVPSSAKIKFKELIQHFDKVTAIRLNASRFSSININRNLLSFTATTSTVGMFLCGLQICSRIRKRGSTDGTGVAPFFLTSVSCICWLGYGLLRRDQTVIFVNGVGLVFQTVYLIYYYTKTRLKSRLNRLIFLEMVISVITAMVINGDLLNENEKENLLGVVCMLLNIATIASPLVDVGQVVRTKSTESLPFMLCVANMAVCVQWLFYGFLVDDFYMKLSLFIIYPRTYKQLAVGQV</sequence>
<evidence type="ECO:0000256" key="7">
    <source>
        <dbReference type="ARBA" id="ARBA00022448"/>
    </source>
</evidence>
<keyword evidence="8" id="KW-1003">Cell membrane</keyword>
<dbReference type="PANTHER" id="PTHR16023:SF0">
    <property type="entry name" value="PROTEIN VAC14 HOMOLOG"/>
    <property type="match status" value="1"/>
</dbReference>
<dbReference type="Pfam" id="PF11916">
    <property type="entry name" value="Vac14_Fig4_bd"/>
    <property type="match status" value="1"/>
</dbReference>
<dbReference type="FunFam" id="1.20.1280.290:FF:000004">
    <property type="entry name" value="Sugar transporter SWEET"/>
    <property type="match status" value="1"/>
</dbReference>
<keyword evidence="12 18" id="KW-1133">Transmembrane helix</keyword>
<comment type="subcellular location">
    <subcellularLocation>
        <location evidence="1">Cell membrane</location>
        <topology evidence="1">Multi-pass membrane protein</topology>
    </subcellularLocation>
    <subcellularLocation>
        <location evidence="2">Golgi apparatus membrane</location>
        <topology evidence="2">Multi-pass membrane protein</topology>
    </subcellularLocation>
</comment>
<dbReference type="Gene3D" id="1.25.10.10">
    <property type="entry name" value="Leucine-rich Repeat Variant"/>
    <property type="match status" value="2"/>
</dbReference>
<dbReference type="GO" id="GO:0000139">
    <property type="term" value="C:Golgi membrane"/>
    <property type="evidence" value="ECO:0007669"/>
    <property type="project" value="UniProtKB-SubCell"/>
</dbReference>
<dbReference type="Proteomes" id="UP000887572">
    <property type="component" value="Unplaced"/>
</dbReference>
<dbReference type="GO" id="GO:0070772">
    <property type="term" value="C:PAS complex"/>
    <property type="evidence" value="ECO:0007669"/>
    <property type="project" value="InterPro"/>
</dbReference>
<evidence type="ECO:0000256" key="6">
    <source>
        <dbReference type="ARBA" id="ARBA00021741"/>
    </source>
</evidence>
<keyword evidence="10 18" id="KW-0812">Transmembrane</keyword>
<dbReference type="Pfam" id="PF12755">
    <property type="entry name" value="Vac14_Fab1_bd"/>
    <property type="match status" value="1"/>
</dbReference>
<comment type="function">
    <text evidence="17">Mediates both low-affinity uptake and efflux of sugar across the membrane.</text>
</comment>
<reference evidence="21" key="1">
    <citation type="submission" date="2022-11" db="UniProtKB">
        <authorList>
            <consortium name="WormBaseParasite"/>
        </authorList>
    </citation>
    <scope>IDENTIFICATION</scope>
</reference>
<evidence type="ECO:0000313" key="20">
    <source>
        <dbReference type="Proteomes" id="UP000887572"/>
    </source>
</evidence>
<comment type="function">
    <text evidence="15">Scaffold protein component of the PI(3,5)P2 regulatory complex which regulates both the synthesis and turnover of phosphatidylinositol 3,5-bisphosphate (PtdIns(3,5)P2). Pentamerizes into a star-shaped structure and nucleates the assembly of the complex. The pentamer binds a single copy each of PIKFYVE and FIG4 and coordinates both PIKfyve kinase activity and FIG4 phosphatase activity, being required to maintain normal levels of phosphatidylinositol 3-phosphate (PtdIns(3)P) and phosphatidylinositol 5-phosphate (PtdIns(5)P). Plays a role in the biogenesis of endosome carrier vesicles (ECV) / multivesicular bodies (MVB) transport intermediates from early endosomes.</text>
</comment>
<evidence type="ECO:0000313" key="21">
    <source>
        <dbReference type="WBParaSite" id="Gr19_v10_g12345.t4"/>
    </source>
</evidence>
<feature type="transmembrane region" description="Helical" evidence="18">
    <location>
        <begin position="735"/>
        <end position="756"/>
    </location>
</feature>
<keyword evidence="9" id="KW-0762">Sugar transport</keyword>
<dbReference type="Gene3D" id="1.20.1280.290">
    <property type="match status" value="2"/>
</dbReference>
<feature type="transmembrane region" description="Helical" evidence="18">
    <location>
        <begin position="762"/>
        <end position="781"/>
    </location>
</feature>
<dbReference type="GO" id="GO:0006661">
    <property type="term" value="P:phosphatidylinositol biosynthetic process"/>
    <property type="evidence" value="ECO:0007669"/>
    <property type="project" value="InterPro"/>
</dbReference>
<comment type="subunit">
    <text evidence="16">Forms pentamers. Component of the PI(3,5)P2 regulatory complex/PAS complex, at least composed of PIKFYVE, FIG4 and VAC14. VAC14 nucleates the assembly of the complex and serves as a scaffold by pentamerizing into a star-shaped structure, which can bind a single copy each of PIKFYVE and FIG4 and coordinates their activities. Interacts with NOS1.</text>
</comment>
<dbReference type="InterPro" id="IPR026825">
    <property type="entry name" value="Vac14"/>
</dbReference>
<evidence type="ECO:0000256" key="15">
    <source>
        <dbReference type="ARBA" id="ARBA00045654"/>
    </source>
</evidence>
<keyword evidence="7" id="KW-0813">Transport</keyword>
<evidence type="ECO:0000256" key="11">
    <source>
        <dbReference type="ARBA" id="ARBA00022737"/>
    </source>
</evidence>
<evidence type="ECO:0000256" key="8">
    <source>
        <dbReference type="ARBA" id="ARBA00022475"/>
    </source>
</evidence>
<feature type="transmembrane region" description="Helical" evidence="18">
    <location>
        <begin position="853"/>
        <end position="874"/>
    </location>
</feature>
<dbReference type="GO" id="GO:0010008">
    <property type="term" value="C:endosome membrane"/>
    <property type="evidence" value="ECO:0007669"/>
    <property type="project" value="TreeGrafter"/>
</dbReference>
<comment type="similarity">
    <text evidence="3">Belongs to the SWEET sugar transporter family.</text>
</comment>
<dbReference type="AlphaFoldDB" id="A0A914GYM9"/>